<evidence type="ECO:0000256" key="4">
    <source>
        <dbReference type="HAMAP-Rule" id="MF_01925"/>
    </source>
</evidence>
<evidence type="ECO:0000313" key="9">
    <source>
        <dbReference type="EMBL" id="GAA5113823.1"/>
    </source>
</evidence>
<dbReference type="InterPro" id="IPR000304">
    <property type="entry name" value="Pyrroline-COOH_reductase"/>
</dbReference>
<dbReference type="PANTHER" id="PTHR11645">
    <property type="entry name" value="PYRROLINE-5-CARBOXYLATE REDUCTASE"/>
    <property type="match status" value="1"/>
</dbReference>
<accession>A0ABP9NBF1</accession>
<reference evidence="10" key="1">
    <citation type="journal article" date="2019" name="Int. J. Syst. Evol. Microbiol.">
        <title>The Global Catalogue of Microorganisms (GCM) 10K type strain sequencing project: providing services to taxonomists for standard genome sequencing and annotation.</title>
        <authorList>
            <consortium name="The Broad Institute Genomics Platform"/>
            <consortium name="The Broad Institute Genome Sequencing Center for Infectious Disease"/>
            <person name="Wu L."/>
            <person name="Ma J."/>
        </authorList>
    </citation>
    <scope>NUCLEOTIDE SEQUENCE [LARGE SCALE GENOMIC DNA]</scope>
    <source>
        <strain evidence="10">JCM 18050</strain>
    </source>
</reference>
<evidence type="ECO:0000256" key="5">
    <source>
        <dbReference type="NCBIfam" id="TIGR00112"/>
    </source>
</evidence>
<keyword evidence="10" id="KW-1185">Reference proteome</keyword>
<proteinExistence type="inferred from homology"/>
<keyword evidence="4 6" id="KW-0028">Amino-acid biosynthesis</keyword>
<dbReference type="InterPro" id="IPR029036">
    <property type="entry name" value="P5CR_dimer"/>
</dbReference>
<feature type="domain" description="Pyrroline-5-carboxylate reductase catalytic N-terminal" evidence="7">
    <location>
        <begin position="3"/>
        <end position="96"/>
    </location>
</feature>
<protein>
    <recommendedName>
        <fullName evidence="4 5">Pyrroline-5-carboxylate reductase</fullName>
        <shortName evidence="4">P5C reductase</shortName>
        <shortName evidence="4">P5CR</shortName>
        <ecNumber evidence="4 5">1.5.1.2</ecNumber>
    </recommendedName>
    <alternativeName>
        <fullName evidence="4">PCA reductase</fullName>
    </alternativeName>
</protein>
<evidence type="ECO:0000256" key="2">
    <source>
        <dbReference type="ARBA" id="ARBA00022857"/>
    </source>
</evidence>
<dbReference type="Proteomes" id="UP001500171">
    <property type="component" value="Unassembled WGS sequence"/>
</dbReference>
<evidence type="ECO:0000259" key="8">
    <source>
        <dbReference type="Pfam" id="PF14748"/>
    </source>
</evidence>
<keyword evidence="4" id="KW-0963">Cytoplasm</keyword>
<dbReference type="SUPFAM" id="SSF51735">
    <property type="entry name" value="NAD(P)-binding Rossmann-fold domains"/>
    <property type="match status" value="1"/>
</dbReference>
<name>A0ABP9NBF1_9GAMM</name>
<comment type="catalytic activity">
    <reaction evidence="4">
        <text>L-proline + NAD(+) = (S)-1-pyrroline-5-carboxylate + NADH + 2 H(+)</text>
        <dbReference type="Rhea" id="RHEA:14105"/>
        <dbReference type="ChEBI" id="CHEBI:15378"/>
        <dbReference type="ChEBI" id="CHEBI:17388"/>
        <dbReference type="ChEBI" id="CHEBI:57540"/>
        <dbReference type="ChEBI" id="CHEBI:57945"/>
        <dbReference type="ChEBI" id="CHEBI:60039"/>
        <dbReference type="EC" id="1.5.1.2"/>
    </reaction>
</comment>
<organism evidence="9 10">
    <name type="scientific">Orbus sasakiae</name>
    <dbReference type="NCBI Taxonomy" id="1078475"/>
    <lineage>
        <taxon>Bacteria</taxon>
        <taxon>Pseudomonadati</taxon>
        <taxon>Pseudomonadota</taxon>
        <taxon>Gammaproteobacteria</taxon>
        <taxon>Orbales</taxon>
        <taxon>Orbaceae</taxon>
        <taxon>Orbus</taxon>
    </lineage>
</organism>
<dbReference type="PANTHER" id="PTHR11645:SF0">
    <property type="entry name" value="PYRROLINE-5-CARBOXYLATE REDUCTASE 3"/>
    <property type="match status" value="1"/>
</dbReference>
<dbReference type="InterPro" id="IPR028939">
    <property type="entry name" value="P5C_Rdtase_cat_N"/>
</dbReference>
<dbReference type="Gene3D" id="3.40.50.720">
    <property type="entry name" value="NAD(P)-binding Rossmann-like Domain"/>
    <property type="match status" value="1"/>
</dbReference>
<dbReference type="Pfam" id="PF03807">
    <property type="entry name" value="F420_oxidored"/>
    <property type="match status" value="1"/>
</dbReference>
<dbReference type="HAMAP" id="MF_01925">
    <property type="entry name" value="P5C_reductase"/>
    <property type="match status" value="1"/>
</dbReference>
<keyword evidence="3 4" id="KW-0560">Oxidoreductase</keyword>
<comment type="catalytic activity">
    <reaction evidence="4 6">
        <text>L-proline + NADP(+) = (S)-1-pyrroline-5-carboxylate + NADPH + 2 H(+)</text>
        <dbReference type="Rhea" id="RHEA:14109"/>
        <dbReference type="ChEBI" id="CHEBI:15378"/>
        <dbReference type="ChEBI" id="CHEBI:17388"/>
        <dbReference type="ChEBI" id="CHEBI:57783"/>
        <dbReference type="ChEBI" id="CHEBI:58349"/>
        <dbReference type="ChEBI" id="CHEBI:60039"/>
        <dbReference type="EC" id="1.5.1.2"/>
    </reaction>
</comment>
<evidence type="ECO:0000256" key="3">
    <source>
        <dbReference type="ARBA" id="ARBA00023002"/>
    </source>
</evidence>
<evidence type="ECO:0000313" key="10">
    <source>
        <dbReference type="Proteomes" id="UP001500171"/>
    </source>
</evidence>
<dbReference type="InterPro" id="IPR008927">
    <property type="entry name" value="6-PGluconate_DH-like_C_sf"/>
</dbReference>
<dbReference type="SUPFAM" id="SSF48179">
    <property type="entry name" value="6-phosphogluconate dehydrogenase C-terminal domain-like"/>
    <property type="match status" value="1"/>
</dbReference>
<comment type="function">
    <text evidence="4">Catalyzes the reduction of 1-pyrroline-5-carboxylate (PCA) to L-proline.</text>
</comment>
<keyword evidence="4 6" id="KW-0641">Proline biosynthesis</keyword>
<feature type="domain" description="Pyrroline-5-carboxylate reductase dimerisation" evidence="8">
    <location>
        <begin position="161"/>
        <end position="262"/>
    </location>
</feature>
<evidence type="ECO:0000256" key="1">
    <source>
        <dbReference type="ARBA" id="ARBA00005525"/>
    </source>
</evidence>
<comment type="caution">
    <text evidence="9">The sequence shown here is derived from an EMBL/GenBank/DDBJ whole genome shotgun (WGS) entry which is preliminary data.</text>
</comment>
<gene>
    <name evidence="9" type="primary">proC_2</name>
    <name evidence="4" type="synonym">proC</name>
    <name evidence="9" type="ORF">GCM10023211_22540</name>
</gene>
<keyword evidence="2 4" id="KW-0521">NADP</keyword>
<comment type="subcellular location">
    <subcellularLocation>
        <location evidence="4">Cytoplasm</location>
    </subcellularLocation>
</comment>
<comment type="similarity">
    <text evidence="1 4 6">Belongs to the pyrroline-5-carboxylate reductase family.</text>
</comment>
<dbReference type="EMBL" id="BAABHY010000006">
    <property type="protein sequence ID" value="GAA5113823.1"/>
    <property type="molecule type" value="Genomic_DNA"/>
</dbReference>
<dbReference type="InterPro" id="IPR036291">
    <property type="entry name" value="NAD(P)-bd_dom_sf"/>
</dbReference>
<dbReference type="NCBIfam" id="TIGR00112">
    <property type="entry name" value="proC"/>
    <property type="match status" value="1"/>
</dbReference>
<dbReference type="InterPro" id="IPR053790">
    <property type="entry name" value="P5CR-like_CS"/>
</dbReference>
<evidence type="ECO:0000259" key="7">
    <source>
        <dbReference type="Pfam" id="PF03807"/>
    </source>
</evidence>
<dbReference type="RefSeq" id="WP_345492289.1">
    <property type="nucleotide sequence ID" value="NZ_BAABHY010000006.1"/>
</dbReference>
<comment type="pathway">
    <text evidence="4 6">Amino-acid biosynthesis; L-proline biosynthesis; L-proline from L-glutamate 5-semialdehyde: step 1/1.</text>
</comment>
<sequence length="263" mass="27623">MKKIGMIGVGHLGSAVLKGLLKSHYTTPEHLLISGGSSGKAKTLAEQLGCQFHTDNRELVKKSDIVILAVIPRILPTILDEINADLKDNTIVISAASSFTLAQFYQHLPQHIAVIRAIPNIPSAVCQGMTAMSAAKQVSAQQLDEAKQLFSAIGKIALVDESKLDISSTVAGCSPAYVALFIEALADAGVLAGLSREEAYLLSKQAVLGAATVLLEQDMLPAQLKDGVCSPGGTTIRGVTQLEKFGLRNAVIEAVKASANIAQ</sequence>
<dbReference type="EC" id="1.5.1.2" evidence="4 5"/>
<dbReference type="PIRSF" id="PIRSF000193">
    <property type="entry name" value="Pyrrol-5-carb_rd"/>
    <property type="match status" value="1"/>
</dbReference>
<evidence type="ECO:0000256" key="6">
    <source>
        <dbReference type="RuleBase" id="RU003903"/>
    </source>
</evidence>
<dbReference type="Gene3D" id="1.10.3730.10">
    <property type="entry name" value="ProC C-terminal domain-like"/>
    <property type="match status" value="1"/>
</dbReference>
<dbReference type="Pfam" id="PF14748">
    <property type="entry name" value="P5CR_dimer"/>
    <property type="match status" value="1"/>
</dbReference>
<dbReference type="PROSITE" id="PS00521">
    <property type="entry name" value="P5CR"/>
    <property type="match status" value="1"/>
</dbReference>